<dbReference type="EMBL" id="JAPFGC010000001">
    <property type="protein sequence ID" value="MDA0175884.1"/>
    <property type="molecule type" value="Genomic_DNA"/>
</dbReference>
<dbReference type="Proteomes" id="UP001149142">
    <property type="component" value="Unassembled WGS sequence"/>
</dbReference>
<evidence type="ECO:0000313" key="1">
    <source>
        <dbReference type="EMBL" id="MDA0175884.1"/>
    </source>
</evidence>
<accession>A0ABT4S418</accession>
<comment type="caution">
    <text evidence="2">The sequence shown here is derived from an EMBL/GenBank/DDBJ whole genome shotgun (WGS) entry which is preliminary data.</text>
</comment>
<keyword evidence="3" id="KW-1185">Reference proteome</keyword>
<evidence type="ECO:0008006" key="4">
    <source>
        <dbReference type="Google" id="ProtNLM"/>
    </source>
</evidence>
<evidence type="ECO:0000313" key="3">
    <source>
        <dbReference type="Proteomes" id="UP001149142"/>
    </source>
</evidence>
<gene>
    <name evidence="1" type="ORF">OOZ35_00090</name>
    <name evidence="2" type="ORF">OOZ35_14120</name>
</gene>
<evidence type="ECO:0000313" key="2">
    <source>
        <dbReference type="EMBL" id="MDA0178635.1"/>
    </source>
</evidence>
<sequence length="85" mass="10166">MITKTVRRKLKRHLKNRYTTDVLKLLSDKQMFNKNGQPYSRGFISHVFNGLNENEDVENAIIEVYEKRKLKVSKKKLKINKVFKK</sequence>
<organism evidence="2 3">
    <name type="scientific">Mesoflavibacter profundi</name>
    <dbReference type="NCBI Taxonomy" id="2708110"/>
    <lineage>
        <taxon>Bacteria</taxon>
        <taxon>Pseudomonadati</taxon>
        <taxon>Bacteroidota</taxon>
        <taxon>Flavobacteriia</taxon>
        <taxon>Flavobacteriales</taxon>
        <taxon>Flavobacteriaceae</taxon>
        <taxon>Mesoflavibacter</taxon>
    </lineage>
</organism>
<name>A0ABT4S418_9FLAO</name>
<proteinExistence type="predicted"/>
<dbReference type="EMBL" id="JAPFGC010000002">
    <property type="protein sequence ID" value="MDA0178635.1"/>
    <property type="molecule type" value="Genomic_DNA"/>
</dbReference>
<reference evidence="2" key="1">
    <citation type="submission" date="2022-11" db="EMBL/GenBank/DDBJ databases">
        <title>Refractory cell wall polysaccharides provide important carbon source for microbial heterotrophs in the hadal ocean.</title>
        <authorList>
            <person name="Zhu X."/>
        </authorList>
    </citation>
    <scope>NUCLEOTIDE SEQUENCE</scope>
    <source>
        <strain evidence="2">MTRN7</strain>
    </source>
</reference>
<protein>
    <recommendedName>
        <fullName evidence="4">50S ribosomal protein L17</fullName>
    </recommendedName>
</protein>
<dbReference type="RefSeq" id="WP_270004817.1">
    <property type="nucleotide sequence ID" value="NZ_JAPFGC010000001.1"/>
</dbReference>